<comment type="similarity">
    <text evidence="1">Belongs to the adenylyl cyclase class-3 family.</text>
</comment>
<feature type="domain" description="Guanylate cyclase" evidence="5">
    <location>
        <begin position="329"/>
        <end position="453"/>
    </location>
</feature>
<organism evidence="7 8">
    <name type="scientific">Nocardioides humilatus</name>
    <dbReference type="NCBI Taxonomy" id="2607660"/>
    <lineage>
        <taxon>Bacteria</taxon>
        <taxon>Bacillati</taxon>
        <taxon>Actinomycetota</taxon>
        <taxon>Actinomycetes</taxon>
        <taxon>Propionibacteriales</taxon>
        <taxon>Nocardioidaceae</taxon>
        <taxon>Nocardioides</taxon>
    </lineage>
</organism>
<dbReference type="InterPro" id="IPR003660">
    <property type="entry name" value="HAMP_dom"/>
</dbReference>
<evidence type="ECO:0000256" key="3">
    <source>
        <dbReference type="ARBA" id="ARBA00022989"/>
    </source>
</evidence>
<sequence>MLDRITGWLYARLGPRYWVVLAVGQAAVSIFVALITVAILASYYDADLDRVVRLAAFGSLLTAIAILLASLRTRSAFCAVATWHDTPDPTPEETVSAWETATTLTYRQFRRNSWWINPFVVLPTSVFGVALFDLRPVDFFALVLACIVPAVYATILSYSAGEMLSRPMVSDIAKVLPDDFVFLRLGLPVRKRILLGPSTYTITTALLVATLLGDRGGSDDLVLAVVASVGVGLALSQELSVLLAEAITTPVERVRRAMARVADGDLTARVLVTTSDELGELAHDFNMMARGLEEREQMRAAFGTYVDKEVAALILSGQFPDEGVEVDVSIMFCDVRGFTSYAERAPAPEVVATLNTLFSTMVPVIDEHGGHVDKFIGDGLLAVFGAPEPYLDHADRAVAAALAIVEATERAGTGLSVAVGVNSGRVVAGSIGGAGRLNFSVIGDAVNVAARVEAATRETGDDVLITGATVAMLQREVPLVSRGSMPLKGKSEPLEVFAPLPVSATDDLSEERQSLL</sequence>
<reference evidence="7 8" key="1">
    <citation type="submission" date="2019-09" db="EMBL/GenBank/DDBJ databases">
        <title>Nocardioides panacisoli sp. nov., isolated from the soil of a ginseng field.</title>
        <authorList>
            <person name="Cho C."/>
        </authorList>
    </citation>
    <scope>NUCLEOTIDE SEQUENCE [LARGE SCALE GENOMIC DNA]</scope>
    <source>
        <strain evidence="7 8">BN130099</strain>
    </source>
</reference>
<dbReference type="SMART" id="SM00304">
    <property type="entry name" value="HAMP"/>
    <property type="match status" value="1"/>
</dbReference>
<dbReference type="PROSITE" id="PS50885">
    <property type="entry name" value="HAMP"/>
    <property type="match status" value="1"/>
</dbReference>
<gene>
    <name evidence="7" type="ORF">F0U44_15780</name>
</gene>
<evidence type="ECO:0000313" key="8">
    <source>
        <dbReference type="Proteomes" id="UP000325003"/>
    </source>
</evidence>
<dbReference type="Gene3D" id="3.30.70.1230">
    <property type="entry name" value="Nucleotide cyclase"/>
    <property type="match status" value="1"/>
</dbReference>
<protein>
    <submittedName>
        <fullName evidence="7">HAMP domain-containing protein</fullName>
    </submittedName>
</protein>
<dbReference type="InterPro" id="IPR001054">
    <property type="entry name" value="A/G_cyclase"/>
</dbReference>
<dbReference type="RefSeq" id="WP_149729318.1">
    <property type="nucleotide sequence ID" value="NZ_VUJV01000005.1"/>
</dbReference>
<dbReference type="SMART" id="SM00044">
    <property type="entry name" value="CYCc"/>
    <property type="match status" value="1"/>
</dbReference>
<feature type="transmembrane region" description="Helical" evidence="4">
    <location>
        <begin position="20"/>
        <end position="44"/>
    </location>
</feature>
<keyword evidence="8" id="KW-1185">Reference proteome</keyword>
<evidence type="ECO:0000259" key="6">
    <source>
        <dbReference type="PROSITE" id="PS50885"/>
    </source>
</evidence>
<dbReference type="PROSITE" id="PS50125">
    <property type="entry name" value="GUANYLATE_CYCLASE_2"/>
    <property type="match status" value="1"/>
</dbReference>
<dbReference type="SUPFAM" id="SSF158472">
    <property type="entry name" value="HAMP domain-like"/>
    <property type="match status" value="1"/>
</dbReference>
<dbReference type="Proteomes" id="UP000325003">
    <property type="component" value="Unassembled WGS sequence"/>
</dbReference>
<feature type="transmembrane region" description="Helical" evidence="4">
    <location>
        <begin position="114"/>
        <end position="133"/>
    </location>
</feature>
<evidence type="ECO:0000259" key="5">
    <source>
        <dbReference type="PROSITE" id="PS50125"/>
    </source>
</evidence>
<accession>A0A5B1LDC7</accession>
<evidence type="ECO:0000256" key="2">
    <source>
        <dbReference type="ARBA" id="ARBA00022692"/>
    </source>
</evidence>
<keyword evidence="4" id="KW-0472">Membrane</keyword>
<dbReference type="GO" id="GO:0004016">
    <property type="term" value="F:adenylate cyclase activity"/>
    <property type="evidence" value="ECO:0007669"/>
    <property type="project" value="UniProtKB-ARBA"/>
</dbReference>
<comment type="caution">
    <text evidence="7">The sequence shown here is derived from an EMBL/GenBank/DDBJ whole genome shotgun (WGS) entry which is preliminary data.</text>
</comment>
<dbReference type="InterPro" id="IPR050697">
    <property type="entry name" value="Adenylyl/Guanylyl_Cyclase_3/4"/>
</dbReference>
<keyword evidence="3 4" id="KW-1133">Transmembrane helix</keyword>
<dbReference type="Pfam" id="PF00211">
    <property type="entry name" value="Guanylate_cyc"/>
    <property type="match status" value="1"/>
</dbReference>
<feature type="transmembrane region" description="Helical" evidence="4">
    <location>
        <begin position="224"/>
        <end position="248"/>
    </location>
</feature>
<dbReference type="PANTHER" id="PTHR43081">
    <property type="entry name" value="ADENYLATE CYCLASE, TERMINAL-DIFFERENTIATION SPECIFIC-RELATED"/>
    <property type="match status" value="1"/>
</dbReference>
<dbReference type="GO" id="GO:0035556">
    <property type="term" value="P:intracellular signal transduction"/>
    <property type="evidence" value="ECO:0007669"/>
    <property type="project" value="InterPro"/>
</dbReference>
<dbReference type="PANTHER" id="PTHR43081:SF1">
    <property type="entry name" value="ADENYLATE CYCLASE, TERMINAL-DIFFERENTIATION SPECIFIC"/>
    <property type="match status" value="1"/>
</dbReference>
<dbReference type="Pfam" id="PF00672">
    <property type="entry name" value="HAMP"/>
    <property type="match status" value="1"/>
</dbReference>
<proteinExistence type="inferred from homology"/>
<name>A0A5B1LDC7_9ACTN</name>
<dbReference type="InterPro" id="IPR029787">
    <property type="entry name" value="Nucleotide_cyclase"/>
</dbReference>
<dbReference type="AlphaFoldDB" id="A0A5B1LDC7"/>
<reference evidence="7 8" key="2">
    <citation type="submission" date="2019-09" db="EMBL/GenBank/DDBJ databases">
        <authorList>
            <person name="Jin C."/>
        </authorList>
    </citation>
    <scope>NUCLEOTIDE SEQUENCE [LARGE SCALE GENOMIC DNA]</scope>
    <source>
        <strain evidence="7 8">BN130099</strain>
    </source>
</reference>
<dbReference type="CDD" id="cd06225">
    <property type="entry name" value="HAMP"/>
    <property type="match status" value="1"/>
</dbReference>
<dbReference type="SUPFAM" id="SSF55073">
    <property type="entry name" value="Nucleotide cyclase"/>
    <property type="match status" value="1"/>
</dbReference>
<evidence type="ECO:0000256" key="1">
    <source>
        <dbReference type="ARBA" id="ARBA00005381"/>
    </source>
</evidence>
<evidence type="ECO:0000256" key="4">
    <source>
        <dbReference type="SAM" id="Phobius"/>
    </source>
</evidence>
<dbReference type="Gene3D" id="6.10.340.10">
    <property type="match status" value="1"/>
</dbReference>
<feature type="transmembrane region" description="Helical" evidence="4">
    <location>
        <begin position="50"/>
        <end position="69"/>
    </location>
</feature>
<feature type="domain" description="HAMP" evidence="6">
    <location>
        <begin position="245"/>
        <end position="297"/>
    </location>
</feature>
<dbReference type="EMBL" id="VUJV01000005">
    <property type="protein sequence ID" value="KAA1417749.1"/>
    <property type="molecule type" value="Genomic_DNA"/>
</dbReference>
<dbReference type="CDD" id="cd07302">
    <property type="entry name" value="CHD"/>
    <property type="match status" value="1"/>
</dbReference>
<keyword evidence="2 4" id="KW-0812">Transmembrane</keyword>
<feature type="transmembrane region" description="Helical" evidence="4">
    <location>
        <begin position="193"/>
        <end position="212"/>
    </location>
</feature>
<dbReference type="GO" id="GO:0006171">
    <property type="term" value="P:cAMP biosynthetic process"/>
    <property type="evidence" value="ECO:0007669"/>
    <property type="project" value="TreeGrafter"/>
</dbReference>
<evidence type="ECO:0000313" key="7">
    <source>
        <dbReference type="EMBL" id="KAA1417749.1"/>
    </source>
</evidence>
<feature type="transmembrane region" description="Helical" evidence="4">
    <location>
        <begin position="139"/>
        <end position="158"/>
    </location>
</feature>
<dbReference type="GO" id="GO:0016020">
    <property type="term" value="C:membrane"/>
    <property type="evidence" value="ECO:0007669"/>
    <property type="project" value="InterPro"/>
</dbReference>